<evidence type="ECO:0000313" key="2">
    <source>
        <dbReference type="EMBL" id="MPC62806.1"/>
    </source>
</evidence>
<accession>A0A5B7GYX0</accession>
<keyword evidence="3" id="KW-1185">Reference proteome</keyword>
<reference evidence="2 3" key="1">
    <citation type="submission" date="2019-05" db="EMBL/GenBank/DDBJ databases">
        <title>Another draft genome of Portunus trituberculatus and its Hox gene families provides insights of decapod evolution.</title>
        <authorList>
            <person name="Jeong J.-H."/>
            <person name="Song I."/>
            <person name="Kim S."/>
            <person name="Choi T."/>
            <person name="Kim D."/>
            <person name="Ryu S."/>
            <person name="Kim W."/>
        </authorList>
    </citation>
    <scope>NUCLEOTIDE SEQUENCE [LARGE SCALE GENOMIC DNA]</scope>
    <source>
        <tissue evidence="2">Muscle</tissue>
    </source>
</reference>
<comment type="caution">
    <text evidence="2">The sequence shown here is derived from an EMBL/GenBank/DDBJ whole genome shotgun (WGS) entry which is preliminary data.</text>
</comment>
<dbReference type="AlphaFoldDB" id="A0A5B7GYX0"/>
<organism evidence="2 3">
    <name type="scientific">Portunus trituberculatus</name>
    <name type="common">Swimming crab</name>
    <name type="synonym">Neptunus trituberculatus</name>
    <dbReference type="NCBI Taxonomy" id="210409"/>
    <lineage>
        <taxon>Eukaryota</taxon>
        <taxon>Metazoa</taxon>
        <taxon>Ecdysozoa</taxon>
        <taxon>Arthropoda</taxon>
        <taxon>Crustacea</taxon>
        <taxon>Multicrustacea</taxon>
        <taxon>Malacostraca</taxon>
        <taxon>Eumalacostraca</taxon>
        <taxon>Eucarida</taxon>
        <taxon>Decapoda</taxon>
        <taxon>Pleocyemata</taxon>
        <taxon>Brachyura</taxon>
        <taxon>Eubrachyura</taxon>
        <taxon>Portunoidea</taxon>
        <taxon>Portunidae</taxon>
        <taxon>Portuninae</taxon>
        <taxon>Portunus</taxon>
    </lineage>
</organism>
<gene>
    <name evidence="2" type="ORF">E2C01_056896</name>
</gene>
<evidence type="ECO:0000313" key="3">
    <source>
        <dbReference type="Proteomes" id="UP000324222"/>
    </source>
</evidence>
<name>A0A5B7GYX0_PORTR</name>
<evidence type="ECO:0000256" key="1">
    <source>
        <dbReference type="SAM" id="MobiDB-lite"/>
    </source>
</evidence>
<sequence length="100" mass="10958">MNIATPDSVSVFSISQGSKARQAWKTSERLADETRKVWMEVRGGWERAWVRESVWKSGGTSRAGEVVDGRVGGRSNSLSHGSYTSSREASRPRGDGICRA</sequence>
<dbReference type="EMBL" id="VSRR010020079">
    <property type="protein sequence ID" value="MPC62806.1"/>
    <property type="molecule type" value="Genomic_DNA"/>
</dbReference>
<dbReference type="Proteomes" id="UP000324222">
    <property type="component" value="Unassembled WGS sequence"/>
</dbReference>
<feature type="compositionally biased region" description="Basic and acidic residues" evidence="1">
    <location>
        <begin position="88"/>
        <end position="100"/>
    </location>
</feature>
<feature type="compositionally biased region" description="Polar residues" evidence="1">
    <location>
        <begin position="74"/>
        <end position="87"/>
    </location>
</feature>
<proteinExistence type="predicted"/>
<protein>
    <submittedName>
        <fullName evidence="2">Uncharacterized protein</fullName>
    </submittedName>
</protein>
<feature type="region of interest" description="Disordered" evidence="1">
    <location>
        <begin position="56"/>
        <end position="100"/>
    </location>
</feature>